<feature type="non-terminal residue" evidence="1">
    <location>
        <position position="1"/>
    </location>
</feature>
<sequence>MKELSLMNQKKLAKLQAQAHTGRKDTAYRWEKPGADSLTSLRRLAEALPNLWMKNHHLLLETMVMMKFQILWRILT</sequence>
<reference evidence="1" key="1">
    <citation type="journal article" date="2021" name="Evol. Appl.">
        <title>The genome of the Pyrenean desman and the effects of bottlenecks and inbreeding on the genomic landscape of an endangered species.</title>
        <authorList>
            <person name="Escoda L."/>
            <person name="Castresana J."/>
        </authorList>
    </citation>
    <scope>NUCLEOTIDE SEQUENCE</scope>
    <source>
        <strain evidence="1">IBE-C5619</strain>
    </source>
</reference>
<comment type="caution">
    <text evidence="1">The sequence shown here is derived from an EMBL/GenBank/DDBJ whole genome shotgun (WGS) entry which is preliminary data.</text>
</comment>
<evidence type="ECO:0000313" key="1">
    <source>
        <dbReference type="EMBL" id="KAG8524572.1"/>
    </source>
</evidence>
<dbReference type="Proteomes" id="UP000700334">
    <property type="component" value="Unassembled WGS sequence"/>
</dbReference>
<proteinExistence type="predicted"/>
<organism evidence="1 2">
    <name type="scientific">Galemys pyrenaicus</name>
    <name type="common">Iberian desman</name>
    <name type="synonym">Pyrenean desman</name>
    <dbReference type="NCBI Taxonomy" id="202257"/>
    <lineage>
        <taxon>Eukaryota</taxon>
        <taxon>Metazoa</taxon>
        <taxon>Chordata</taxon>
        <taxon>Craniata</taxon>
        <taxon>Vertebrata</taxon>
        <taxon>Euteleostomi</taxon>
        <taxon>Mammalia</taxon>
        <taxon>Eutheria</taxon>
        <taxon>Laurasiatheria</taxon>
        <taxon>Eulipotyphla</taxon>
        <taxon>Talpidae</taxon>
        <taxon>Galemys</taxon>
    </lineage>
</organism>
<name>A0A8J6DWJ8_GALPY</name>
<protein>
    <submittedName>
        <fullName evidence="1">Uncharacterized protein</fullName>
    </submittedName>
</protein>
<evidence type="ECO:0000313" key="2">
    <source>
        <dbReference type="Proteomes" id="UP000700334"/>
    </source>
</evidence>
<gene>
    <name evidence="1" type="ORF">J0S82_004273</name>
</gene>
<dbReference type="AlphaFoldDB" id="A0A8J6DWJ8"/>
<keyword evidence="2" id="KW-1185">Reference proteome</keyword>
<accession>A0A8J6DWJ8</accession>
<dbReference type="EMBL" id="JAGFMF010011384">
    <property type="protein sequence ID" value="KAG8524572.1"/>
    <property type="molecule type" value="Genomic_DNA"/>
</dbReference>